<feature type="domain" description="PH" evidence="3">
    <location>
        <begin position="46"/>
        <end position="160"/>
    </location>
</feature>
<evidence type="ECO:0000256" key="1">
    <source>
        <dbReference type="ARBA" id="ARBA00022553"/>
    </source>
</evidence>
<evidence type="ECO:0000256" key="2">
    <source>
        <dbReference type="ARBA" id="ARBA00022658"/>
    </source>
</evidence>
<dbReference type="PANTHER" id="PTHR46572">
    <property type="entry name" value="RHO1 GDP-GTP EXCHANGE PROTEIN 1-RELATED"/>
    <property type="match status" value="1"/>
</dbReference>
<dbReference type="InterPro" id="IPR011993">
    <property type="entry name" value="PH-like_dom_sf"/>
</dbReference>
<evidence type="ECO:0008006" key="7">
    <source>
        <dbReference type="Google" id="ProtNLM"/>
    </source>
</evidence>
<dbReference type="EMBL" id="CAJMXA010004018">
    <property type="protein sequence ID" value="CAE6531527.1"/>
    <property type="molecule type" value="Genomic_DNA"/>
</dbReference>
<dbReference type="Pfam" id="PF15405">
    <property type="entry name" value="PH_5"/>
    <property type="match status" value="1"/>
</dbReference>
<feature type="domain" description="CNH" evidence="4">
    <location>
        <begin position="183"/>
        <end position="473"/>
    </location>
</feature>
<sequence length="509" mass="57162">MATPPIEEKGASGKSEAKTFDLAELDELLLCKDGKHDLKLKDPRRRLIHQGSLNYKSRRKEYSVFLLDHVLIVTKPKVIDGRERLRIIDHPIPIQLLRVSSEQTRSTIFGCVPLPLGKIRHQLRFSSLGKRFNNGKALALLTPTAEASKTWVETIDAQQNTNQQNTEPNVLTFGQDMLMENGDIRVSCATLYDNGQTIAYGTDDGVYLQPLNGRPRKAVDLTGVRQIAVLEDISLLVVLSDRSVFTFPLDALDQFDRMKRMNRVTNGQTSFFKAGTCMDRTMVCLAKTTSTSSTVKILERVESMPEPNPNRKVQTLLPDMPNKLKAFKEFYSATELYSIQFLKTKLCAAGATGFEIIDLETLDAQVLLDPSDNALGFVRQHKNPGPLGVYRIGNEFLVCYKEFAFYVNKNGWKSDKDMVIYWEGTPTACALQYPYIVAFSSKFVEIRHVDDGSLLQVIHEADVRCLYAECTPLWTNAEDPALQSSQQSGEKSILVSFANQVKFLTPSSQ</sequence>
<dbReference type="SUPFAM" id="SSF50729">
    <property type="entry name" value="PH domain-like"/>
    <property type="match status" value="1"/>
</dbReference>
<dbReference type="PROSITE" id="PS50219">
    <property type="entry name" value="CNH"/>
    <property type="match status" value="1"/>
</dbReference>
<dbReference type="InterPro" id="IPR052233">
    <property type="entry name" value="Rho-type_GEFs"/>
</dbReference>
<keyword evidence="1" id="KW-0597">Phosphoprotein</keyword>
<dbReference type="SMART" id="SM00036">
    <property type="entry name" value="CNH"/>
    <property type="match status" value="1"/>
</dbReference>
<gene>
    <name evidence="5" type="ORF">RDB_LOCUS168907</name>
</gene>
<proteinExistence type="predicted"/>
<evidence type="ECO:0000313" key="6">
    <source>
        <dbReference type="Proteomes" id="UP000663853"/>
    </source>
</evidence>
<organism evidence="5 6">
    <name type="scientific">Rhizoctonia solani</name>
    <dbReference type="NCBI Taxonomy" id="456999"/>
    <lineage>
        <taxon>Eukaryota</taxon>
        <taxon>Fungi</taxon>
        <taxon>Dikarya</taxon>
        <taxon>Basidiomycota</taxon>
        <taxon>Agaricomycotina</taxon>
        <taxon>Agaricomycetes</taxon>
        <taxon>Cantharellales</taxon>
        <taxon>Ceratobasidiaceae</taxon>
        <taxon>Rhizoctonia</taxon>
    </lineage>
</organism>
<dbReference type="InterPro" id="IPR041675">
    <property type="entry name" value="PH_5"/>
</dbReference>
<keyword evidence="2" id="KW-0344">Guanine-nucleotide releasing factor</keyword>
<reference evidence="5" key="1">
    <citation type="submission" date="2021-01" db="EMBL/GenBank/DDBJ databases">
        <authorList>
            <person name="Kaushik A."/>
        </authorList>
    </citation>
    <scope>NUCLEOTIDE SEQUENCE</scope>
    <source>
        <strain evidence="5">AG6-10EEA</strain>
    </source>
</reference>
<dbReference type="PROSITE" id="PS50003">
    <property type="entry name" value="PH_DOMAIN"/>
    <property type="match status" value="1"/>
</dbReference>
<dbReference type="AlphaFoldDB" id="A0A8H3DLU4"/>
<evidence type="ECO:0000313" key="5">
    <source>
        <dbReference type="EMBL" id="CAE6531527.1"/>
    </source>
</evidence>
<dbReference type="Proteomes" id="UP000663853">
    <property type="component" value="Unassembled WGS sequence"/>
</dbReference>
<dbReference type="PANTHER" id="PTHR46572:SF2">
    <property type="entry name" value="RHO1 GDP-GTP EXCHANGE PROTEIN 1-RELATED"/>
    <property type="match status" value="1"/>
</dbReference>
<evidence type="ECO:0000259" key="3">
    <source>
        <dbReference type="PROSITE" id="PS50003"/>
    </source>
</evidence>
<name>A0A8H3DLU4_9AGAM</name>
<dbReference type="InterPro" id="IPR001849">
    <property type="entry name" value="PH_domain"/>
</dbReference>
<evidence type="ECO:0000259" key="4">
    <source>
        <dbReference type="PROSITE" id="PS50219"/>
    </source>
</evidence>
<dbReference type="GO" id="GO:0005085">
    <property type="term" value="F:guanyl-nucleotide exchange factor activity"/>
    <property type="evidence" value="ECO:0007669"/>
    <property type="project" value="UniProtKB-KW"/>
</dbReference>
<dbReference type="InterPro" id="IPR001180">
    <property type="entry name" value="CNH_dom"/>
</dbReference>
<protein>
    <recommendedName>
        <fullName evidence="7">Rho1 guanine nucleotide exchange factor 1 [Schizosaccharomyces pombe 972h-]</fullName>
    </recommendedName>
</protein>
<accession>A0A8H3DLU4</accession>
<comment type="caution">
    <text evidence="5">The sequence shown here is derived from an EMBL/GenBank/DDBJ whole genome shotgun (WGS) entry which is preliminary data.</text>
</comment>
<dbReference type="Gene3D" id="2.30.29.30">
    <property type="entry name" value="Pleckstrin-homology domain (PH domain)/Phosphotyrosine-binding domain (PTB)"/>
    <property type="match status" value="1"/>
</dbReference>
<dbReference type="Pfam" id="PF00780">
    <property type="entry name" value="CNH"/>
    <property type="match status" value="1"/>
</dbReference>